<name>A0A3N4HMM4_ASCIM</name>
<dbReference type="EMBL" id="ML119811">
    <property type="protein sequence ID" value="RPA73768.1"/>
    <property type="molecule type" value="Genomic_DNA"/>
</dbReference>
<reference evidence="2 3" key="1">
    <citation type="journal article" date="2018" name="Nat. Ecol. Evol.">
        <title>Pezizomycetes genomes reveal the molecular basis of ectomycorrhizal truffle lifestyle.</title>
        <authorList>
            <person name="Murat C."/>
            <person name="Payen T."/>
            <person name="Noel B."/>
            <person name="Kuo A."/>
            <person name="Morin E."/>
            <person name="Chen J."/>
            <person name="Kohler A."/>
            <person name="Krizsan K."/>
            <person name="Balestrini R."/>
            <person name="Da Silva C."/>
            <person name="Montanini B."/>
            <person name="Hainaut M."/>
            <person name="Levati E."/>
            <person name="Barry K.W."/>
            <person name="Belfiori B."/>
            <person name="Cichocki N."/>
            <person name="Clum A."/>
            <person name="Dockter R.B."/>
            <person name="Fauchery L."/>
            <person name="Guy J."/>
            <person name="Iotti M."/>
            <person name="Le Tacon F."/>
            <person name="Lindquist E.A."/>
            <person name="Lipzen A."/>
            <person name="Malagnac F."/>
            <person name="Mello A."/>
            <person name="Molinier V."/>
            <person name="Miyauchi S."/>
            <person name="Poulain J."/>
            <person name="Riccioni C."/>
            <person name="Rubini A."/>
            <person name="Sitrit Y."/>
            <person name="Splivallo R."/>
            <person name="Traeger S."/>
            <person name="Wang M."/>
            <person name="Zifcakova L."/>
            <person name="Wipf D."/>
            <person name="Zambonelli A."/>
            <person name="Paolocci F."/>
            <person name="Nowrousian M."/>
            <person name="Ottonello S."/>
            <person name="Baldrian P."/>
            <person name="Spatafora J.W."/>
            <person name="Henrissat B."/>
            <person name="Nagy L.G."/>
            <person name="Aury J.M."/>
            <person name="Wincker P."/>
            <person name="Grigoriev I.V."/>
            <person name="Bonfante P."/>
            <person name="Martin F.M."/>
        </authorList>
    </citation>
    <scope>NUCLEOTIDE SEQUENCE [LARGE SCALE GENOMIC DNA]</scope>
    <source>
        <strain evidence="2 3">RN42</strain>
    </source>
</reference>
<gene>
    <name evidence="2" type="ORF">BJ508DRAFT_313477</name>
</gene>
<sequence length="249" mass="29523">MGAFSFLTLLALLLVHVSYYASWLVSGYQFRLNPYITDHPFVREDGKDYSQYTLEELLAITYPTNTFFNARLRDEVSSEFNDYYTWLLTDWCHDPMFKPFCPELPRHRDRLRTPECEQFELFYSYAGSQTYLYDDFLARNCTFENPDRWAGLPQEYLDWRRAKFTDPRVCEVGTSFRNLTSSQLFHKFGYLDPKEELQVDAMAERAKCEHITWVDDSSPVHLAPARFDYWPIQIRNLPCLINAASSYHL</sequence>
<keyword evidence="1" id="KW-0732">Signal</keyword>
<dbReference type="Proteomes" id="UP000275078">
    <property type="component" value="Unassembled WGS sequence"/>
</dbReference>
<dbReference type="AlphaFoldDB" id="A0A3N4HMM4"/>
<proteinExistence type="predicted"/>
<feature type="signal peptide" evidence="1">
    <location>
        <begin position="1"/>
        <end position="27"/>
    </location>
</feature>
<keyword evidence="3" id="KW-1185">Reference proteome</keyword>
<evidence type="ECO:0000256" key="1">
    <source>
        <dbReference type="SAM" id="SignalP"/>
    </source>
</evidence>
<evidence type="ECO:0000313" key="3">
    <source>
        <dbReference type="Proteomes" id="UP000275078"/>
    </source>
</evidence>
<organism evidence="2 3">
    <name type="scientific">Ascobolus immersus RN42</name>
    <dbReference type="NCBI Taxonomy" id="1160509"/>
    <lineage>
        <taxon>Eukaryota</taxon>
        <taxon>Fungi</taxon>
        <taxon>Dikarya</taxon>
        <taxon>Ascomycota</taxon>
        <taxon>Pezizomycotina</taxon>
        <taxon>Pezizomycetes</taxon>
        <taxon>Pezizales</taxon>
        <taxon>Ascobolaceae</taxon>
        <taxon>Ascobolus</taxon>
    </lineage>
</organism>
<protein>
    <submittedName>
        <fullName evidence="2">Uncharacterized protein</fullName>
    </submittedName>
</protein>
<accession>A0A3N4HMM4</accession>
<evidence type="ECO:0000313" key="2">
    <source>
        <dbReference type="EMBL" id="RPA73768.1"/>
    </source>
</evidence>
<feature type="chain" id="PRO_5018119350" evidence="1">
    <location>
        <begin position="28"/>
        <end position="249"/>
    </location>
</feature>